<dbReference type="EMBL" id="BQKY01000009">
    <property type="protein sequence ID" value="GJN91477.1"/>
    <property type="molecule type" value="Genomic_DNA"/>
</dbReference>
<accession>A0AAV5GR25</accession>
<dbReference type="AlphaFoldDB" id="A0AAV5GR25"/>
<dbReference type="InterPro" id="IPR053197">
    <property type="entry name" value="F-box_SCFL_complex_component"/>
</dbReference>
<feature type="compositionally biased region" description="Low complexity" evidence="1">
    <location>
        <begin position="419"/>
        <end position="429"/>
    </location>
</feature>
<keyword evidence="3" id="KW-1185">Reference proteome</keyword>
<dbReference type="Gene3D" id="3.80.10.10">
    <property type="entry name" value="Ribonuclease Inhibitor"/>
    <property type="match status" value="1"/>
</dbReference>
<evidence type="ECO:0000313" key="2">
    <source>
        <dbReference type="EMBL" id="GJN91477.1"/>
    </source>
</evidence>
<dbReference type="SUPFAM" id="SSF52047">
    <property type="entry name" value="RNI-like"/>
    <property type="match status" value="1"/>
</dbReference>
<organism evidence="2 3">
    <name type="scientific">Rhodotorula paludigena</name>
    <dbReference type="NCBI Taxonomy" id="86838"/>
    <lineage>
        <taxon>Eukaryota</taxon>
        <taxon>Fungi</taxon>
        <taxon>Dikarya</taxon>
        <taxon>Basidiomycota</taxon>
        <taxon>Pucciniomycotina</taxon>
        <taxon>Microbotryomycetes</taxon>
        <taxon>Sporidiobolales</taxon>
        <taxon>Sporidiobolaceae</taxon>
        <taxon>Rhodotorula</taxon>
    </lineage>
</organism>
<proteinExistence type="predicted"/>
<dbReference type="PANTHER" id="PTHR34223:SF51">
    <property type="entry name" value="OS06G0556300 PROTEIN"/>
    <property type="match status" value="1"/>
</dbReference>
<evidence type="ECO:0008006" key="4">
    <source>
        <dbReference type="Google" id="ProtNLM"/>
    </source>
</evidence>
<dbReference type="Proteomes" id="UP001342314">
    <property type="component" value="Unassembled WGS sequence"/>
</dbReference>
<comment type="caution">
    <text evidence="2">The sequence shown here is derived from an EMBL/GenBank/DDBJ whole genome shotgun (WGS) entry which is preliminary data.</text>
</comment>
<feature type="region of interest" description="Disordered" evidence="1">
    <location>
        <begin position="419"/>
        <end position="440"/>
    </location>
</feature>
<protein>
    <recommendedName>
        <fullName evidence="4">F-box domain-containing protein</fullName>
    </recommendedName>
</protein>
<name>A0AAV5GR25_9BASI</name>
<dbReference type="PANTHER" id="PTHR34223">
    <property type="entry name" value="OS11G0201299 PROTEIN"/>
    <property type="match status" value="1"/>
</dbReference>
<feature type="region of interest" description="Disordered" evidence="1">
    <location>
        <begin position="263"/>
        <end position="289"/>
    </location>
</feature>
<gene>
    <name evidence="2" type="ORF">Rhopal_004500-T1</name>
</gene>
<feature type="compositionally biased region" description="Pro residues" evidence="1">
    <location>
        <begin position="265"/>
        <end position="281"/>
    </location>
</feature>
<evidence type="ECO:0000313" key="3">
    <source>
        <dbReference type="Proteomes" id="UP001342314"/>
    </source>
</evidence>
<reference evidence="2 3" key="1">
    <citation type="submission" date="2021-12" db="EMBL/GenBank/DDBJ databases">
        <title>High titer production of polyol ester of fatty acids by Rhodotorula paludigena BS15 towards product separation-free biomass refinery.</title>
        <authorList>
            <person name="Mano J."/>
            <person name="Ono H."/>
            <person name="Tanaka T."/>
            <person name="Naito K."/>
            <person name="Sushida H."/>
            <person name="Ike M."/>
            <person name="Tokuyasu K."/>
            <person name="Kitaoka M."/>
        </authorList>
    </citation>
    <scope>NUCLEOTIDE SEQUENCE [LARGE SCALE GENOMIC DNA]</scope>
    <source>
        <strain evidence="2 3">BS15</strain>
    </source>
</reference>
<dbReference type="InterPro" id="IPR032675">
    <property type="entry name" value="LRR_dom_sf"/>
</dbReference>
<sequence>MSASPPLSPLEQLPIELLTAILAHIPPRTHSHRPLASIANLARSSRHLYATLAPLVHSHVRFTTPDHVGAFVDHVPPSRKQHIRTLEVVQSPVPLALAALEPVLHSLDALTELRLGGVEGDPLAVLNALARSGVTRTVERLELDFGLSSRSSAAEASRRTRTRTKDAALPWSDRLRELSLRTLPASAPASSEGPGSSIGSSSLRLRKLELEAVALDDVALDDLLASTSATLEHLSLRECTTFTRHGLASAIKAHGGRIRHLVLAAPPPSSPRSPPSSPPRSPSLQPASSPPLLSALPSLVHIADDLLPHLPQLTTLSLSSDALLSPAGLAALSTTTPYLRSIRLTGFSPRALVPLVQRAHPSRLVLCAAAADEEELHDEADVAELWSAALAADVELEGPAFEGARERMEWARKEAEKVATATAAGAASAGRRRKRPSTTL</sequence>
<feature type="compositionally biased region" description="Basic residues" evidence="1">
    <location>
        <begin position="430"/>
        <end position="440"/>
    </location>
</feature>
<evidence type="ECO:0000256" key="1">
    <source>
        <dbReference type="SAM" id="MobiDB-lite"/>
    </source>
</evidence>